<evidence type="ECO:0000313" key="1">
    <source>
        <dbReference type="EMBL" id="QJA57181.1"/>
    </source>
</evidence>
<evidence type="ECO:0000313" key="2">
    <source>
        <dbReference type="EMBL" id="QJA78039.1"/>
    </source>
</evidence>
<sequence length="143" mass="17384">MYLNLTQKKEIFKKDIVNFVKKYSKKEFLDLYITKNQRKEIDKLFKSCSWSNNVKKVDISKKEYSTIFIKIRHNKEDPLEMKEKPVNIVELKEQVEWLTKVVDRYIIAKEIQKHCQPRLIIEDDELDPIIKNLPRNKFRKNIN</sequence>
<dbReference type="EMBL" id="MT141258">
    <property type="protein sequence ID" value="QJA57181.1"/>
    <property type="molecule type" value="Genomic_DNA"/>
</dbReference>
<name>A0A6M3K8A1_9ZZZZ</name>
<dbReference type="AlphaFoldDB" id="A0A6M3K8A1"/>
<protein>
    <submittedName>
        <fullName evidence="2">Uncharacterized protein</fullName>
    </submittedName>
</protein>
<accession>A0A6M3K8A1</accession>
<gene>
    <name evidence="2" type="ORF">MM415A01152_0003</name>
    <name evidence="1" type="ORF">MM415B01692_0012</name>
</gene>
<dbReference type="EMBL" id="MT142317">
    <property type="protein sequence ID" value="QJA78039.1"/>
    <property type="molecule type" value="Genomic_DNA"/>
</dbReference>
<proteinExistence type="predicted"/>
<reference evidence="2" key="1">
    <citation type="submission" date="2020-03" db="EMBL/GenBank/DDBJ databases">
        <title>The deep terrestrial virosphere.</title>
        <authorList>
            <person name="Holmfeldt K."/>
            <person name="Nilsson E."/>
            <person name="Simone D."/>
            <person name="Lopez-Fernandez M."/>
            <person name="Wu X."/>
            <person name="de Brujin I."/>
            <person name="Lundin D."/>
            <person name="Andersson A."/>
            <person name="Bertilsson S."/>
            <person name="Dopson M."/>
        </authorList>
    </citation>
    <scope>NUCLEOTIDE SEQUENCE</scope>
    <source>
        <strain evidence="2">MM415A01152</strain>
        <strain evidence="1">MM415B01692</strain>
    </source>
</reference>
<organism evidence="2">
    <name type="scientific">viral metagenome</name>
    <dbReference type="NCBI Taxonomy" id="1070528"/>
    <lineage>
        <taxon>unclassified sequences</taxon>
        <taxon>metagenomes</taxon>
        <taxon>organismal metagenomes</taxon>
    </lineage>
</organism>